<gene>
    <name evidence="1" type="ORF">EVA_15267</name>
</gene>
<dbReference type="EMBL" id="AMCI01005181">
    <property type="protein sequence ID" value="EJW96629.1"/>
    <property type="molecule type" value="Genomic_DNA"/>
</dbReference>
<comment type="caution">
    <text evidence="1">The sequence shown here is derived from an EMBL/GenBank/DDBJ whole genome shotgun (WGS) entry which is preliminary data.</text>
</comment>
<accession>J9GB39</accession>
<evidence type="ECO:0000313" key="1">
    <source>
        <dbReference type="EMBL" id="EJW96629.1"/>
    </source>
</evidence>
<organism evidence="1">
    <name type="scientific">gut metagenome</name>
    <dbReference type="NCBI Taxonomy" id="749906"/>
    <lineage>
        <taxon>unclassified sequences</taxon>
        <taxon>metagenomes</taxon>
        <taxon>organismal metagenomes</taxon>
    </lineage>
</organism>
<dbReference type="AlphaFoldDB" id="J9GB39"/>
<name>J9GB39_9ZZZZ</name>
<proteinExistence type="predicted"/>
<protein>
    <submittedName>
        <fullName evidence="1">Uncharacterized protein</fullName>
    </submittedName>
</protein>
<sequence>MIYILKKTLPALLKRIRYHASAAKIQNKGHFSITHCIYSLYPLKKLK</sequence>
<reference evidence="1" key="1">
    <citation type="journal article" date="2012" name="PLoS ONE">
        <title>Gene sets for utilization of primary and secondary nutrition supplies in the distal gut of endangered iberian lynx.</title>
        <authorList>
            <person name="Alcaide M."/>
            <person name="Messina E."/>
            <person name="Richter M."/>
            <person name="Bargiela R."/>
            <person name="Peplies J."/>
            <person name="Huws S.A."/>
            <person name="Newbold C.J."/>
            <person name="Golyshin P.N."/>
            <person name="Simon M.A."/>
            <person name="Lopez G."/>
            <person name="Yakimov M.M."/>
            <person name="Ferrer M."/>
        </authorList>
    </citation>
    <scope>NUCLEOTIDE SEQUENCE</scope>
</reference>